<dbReference type="AlphaFoldDB" id="A0A1S2M317"/>
<evidence type="ECO:0000256" key="2">
    <source>
        <dbReference type="ARBA" id="ARBA00022722"/>
    </source>
</evidence>
<dbReference type="EMBL" id="MLQS01000024">
    <property type="protein sequence ID" value="OIJ18833.1"/>
    <property type="molecule type" value="Genomic_DNA"/>
</dbReference>
<dbReference type="InterPro" id="IPR008201">
    <property type="entry name" value="HepT-like"/>
</dbReference>
<keyword evidence="3" id="KW-0378">Hydrolase</keyword>
<sequence length="149" mass="17223">MYFVDRKAIEEKLSLLNEYLNFYKSKNEWTTFTDKLLLERIVHIIIESILDVGNAIIDGFIMRDPGSYEDIIAILLDEKVVSENNAGGLKNVITLRKMVVRDYTNVDHEELDRVFLTNIECLNNFSSSVQEYLKNELGHVTAFKPDEGM</sequence>
<dbReference type="RefSeq" id="WP_071390505.1">
    <property type="nucleotide sequence ID" value="NZ_MLQS01000024.1"/>
</dbReference>
<accession>A0A1S2M317</accession>
<comment type="caution">
    <text evidence="5">The sequence shown here is derived from an EMBL/GenBank/DDBJ whole genome shotgun (WGS) entry which is preliminary data.</text>
</comment>
<dbReference type="Pfam" id="PF01934">
    <property type="entry name" value="HepT-like"/>
    <property type="match status" value="1"/>
</dbReference>
<keyword evidence="6" id="KW-1185">Reference proteome</keyword>
<keyword evidence="1" id="KW-1277">Toxin-antitoxin system</keyword>
<dbReference type="InterPro" id="IPR052379">
    <property type="entry name" value="Type_VII_TA_RNase"/>
</dbReference>
<name>A0A1S2M317_9BACI</name>
<proteinExistence type="inferred from homology"/>
<evidence type="ECO:0000256" key="1">
    <source>
        <dbReference type="ARBA" id="ARBA00022649"/>
    </source>
</evidence>
<dbReference type="GO" id="GO:0016787">
    <property type="term" value="F:hydrolase activity"/>
    <property type="evidence" value="ECO:0007669"/>
    <property type="project" value="UniProtKB-KW"/>
</dbReference>
<organism evidence="5 6">
    <name type="scientific">Anaerobacillus alkalidiazotrophicus</name>
    <dbReference type="NCBI Taxonomy" id="472963"/>
    <lineage>
        <taxon>Bacteria</taxon>
        <taxon>Bacillati</taxon>
        <taxon>Bacillota</taxon>
        <taxon>Bacilli</taxon>
        <taxon>Bacillales</taxon>
        <taxon>Bacillaceae</taxon>
        <taxon>Anaerobacillus</taxon>
    </lineage>
</organism>
<evidence type="ECO:0008006" key="7">
    <source>
        <dbReference type="Google" id="ProtNLM"/>
    </source>
</evidence>
<evidence type="ECO:0000313" key="6">
    <source>
        <dbReference type="Proteomes" id="UP000180057"/>
    </source>
</evidence>
<evidence type="ECO:0000256" key="4">
    <source>
        <dbReference type="ARBA" id="ARBA00024207"/>
    </source>
</evidence>
<comment type="similarity">
    <text evidence="4">Belongs to the HepT RNase toxin family.</text>
</comment>
<evidence type="ECO:0000313" key="5">
    <source>
        <dbReference type="EMBL" id="OIJ18833.1"/>
    </source>
</evidence>
<protein>
    <recommendedName>
        <fullName evidence="7">DUF86 domain-containing protein</fullName>
    </recommendedName>
</protein>
<dbReference type="PANTHER" id="PTHR33397:SF5">
    <property type="entry name" value="RNASE YUTE-RELATED"/>
    <property type="match status" value="1"/>
</dbReference>
<dbReference type="GO" id="GO:0110001">
    <property type="term" value="C:toxin-antitoxin complex"/>
    <property type="evidence" value="ECO:0007669"/>
    <property type="project" value="InterPro"/>
</dbReference>
<dbReference type="PANTHER" id="PTHR33397">
    <property type="entry name" value="UPF0331 PROTEIN YUTE"/>
    <property type="match status" value="1"/>
</dbReference>
<gene>
    <name evidence="5" type="ORF">BKP45_14985</name>
</gene>
<dbReference type="STRING" id="472963.BKP45_14985"/>
<keyword evidence="2" id="KW-0540">Nuclease</keyword>
<dbReference type="Proteomes" id="UP000180057">
    <property type="component" value="Unassembled WGS sequence"/>
</dbReference>
<dbReference type="Gene3D" id="1.20.120.580">
    <property type="entry name" value="bsu32300-like"/>
    <property type="match status" value="1"/>
</dbReference>
<dbReference type="InterPro" id="IPR037038">
    <property type="entry name" value="HepT-like_sf"/>
</dbReference>
<dbReference type="GO" id="GO:0004540">
    <property type="term" value="F:RNA nuclease activity"/>
    <property type="evidence" value="ECO:0007669"/>
    <property type="project" value="InterPro"/>
</dbReference>
<dbReference type="OrthoDB" id="2375467at2"/>
<evidence type="ECO:0000256" key="3">
    <source>
        <dbReference type="ARBA" id="ARBA00022801"/>
    </source>
</evidence>
<reference evidence="5 6" key="1">
    <citation type="submission" date="2016-10" db="EMBL/GenBank/DDBJ databases">
        <title>Draft genome sequences of four alkaliphilic bacteria belonging to the Anaerobacillus genus.</title>
        <authorList>
            <person name="Bassil N.M."/>
            <person name="Lloyd J.R."/>
        </authorList>
    </citation>
    <scope>NUCLEOTIDE SEQUENCE [LARGE SCALE GENOMIC DNA]</scope>
    <source>
        <strain evidence="5 6">DSM 22531</strain>
    </source>
</reference>